<keyword evidence="7" id="KW-1185">Reference proteome</keyword>
<dbReference type="InterPro" id="IPR001647">
    <property type="entry name" value="HTH_TetR"/>
</dbReference>
<dbReference type="Pfam" id="PF13305">
    <property type="entry name" value="TetR_C_33"/>
    <property type="match status" value="1"/>
</dbReference>
<evidence type="ECO:0000313" key="6">
    <source>
        <dbReference type="EMBL" id="SDK46843.1"/>
    </source>
</evidence>
<dbReference type="GO" id="GO:0003700">
    <property type="term" value="F:DNA-binding transcription factor activity"/>
    <property type="evidence" value="ECO:0007669"/>
    <property type="project" value="TreeGrafter"/>
</dbReference>
<keyword evidence="3" id="KW-0804">Transcription</keyword>
<dbReference type="InterPro" id="IPR036271">
    <property type="entry name" value="Tet_transcr_reg_TetR-rel_C_sf"/>
</dbReference>
<evidence type="ECO:0000256" key="3">
    <source>
        <dbReference type="ARBA" id="ARBA00023163"/>
    </source>
</evidence>
<dbReference type="EMBL" id="FNGA01000001">
    <property type="protein sequence ID" value="SDK46843.1"/>
    <property type="molecule type" value="Genomic_DNA"/>
</dbReference>
<organism evidence="6 7">
    <name type="scientific">Maridesulfovibrio ferrireducens</name>
    <dbReference type="NCBI Taxonomy" id="246191"/>
    <lineage>
        <taxon>Bacteria</taxon>
        <taxon>Pseudomonadati</taxon>
        <taxon>Thermodesulfobacteriota</taxon>
        <taxon>Desulfovibrionia</taxon>
        <taxon>Desulfovibrionales</taxon>
        <taxon>Desulfovibrionaceae</taxon>
        <taxon>Maridesulfovibrio</taxon>
    </lineage>
</organism>
<evidence type="ECO:0000259" key="5">
    <source>
        <dbReference type="PROSITE" id="PS50977"/>
    </source>
</evidence>
<evidence type="ECO:0000256" key="2">
    <source>
        <dbReference type="ARBA" id="ARBA00023125"/>
    </source>
</evidence>
<dbReference type="GO" id="GO:0000976">
    <property type="term" value="F:transcription cis-regulatory region binding"/>
    <property type="evidence" value="ECO:0007669"/>
    <property type="project" value="TreeGrafter"/>
</dbReference>
<dbReference type="PRINTS" id="PR00455">
    <property type="entry name" value="HTHTETR"/>
</dbReference>
<dbReference type="SUPFAM" id="SSF46689">
    <property type="entry name" value="Homeodomain-like"/>
    <property type="match status" value="1"/>
</dbReference>
<dbReference type="InterPro" id="IPR009057">
    <property type="entry name" value="Homeodomain-like_sf"/>
</dbReference>
<accession>A0A1G9C5A2</accession>
<keyword evidence="2 4" id="KW-0238">DNA-binding</keyword>
<name>A0A1G9C5A2_9BACT</name>
<reference evidence="7" key="1">
    <citation type="submission" date="2016-10" db="EMBL/GenBank/DDBJ databases">
        <authorList>
            <person name="Varghese N."/>
            <person name="Submissions S."/>
        </authorList>
    </citation>
    <scope>NUCLEOTIDE SEQUENCE [LARGE SCALE GENOMIC DNA]</scope>
    <source>
        <strain evidence="7">DSM 16995</strain>
    </source>
</reference>
<sequence length="216" mass="24937">MTTSTRKKIEHDRMRQLIIDAAKELFAKDGFDNVSMRKIASRIDYSPAALYRYFKNKEELVLCLREEGQQRFAEMEKHLPDIEDPFQRVREGGRIYLNFAREEPEYYDLLFIKATPSFCSSEKWLGKPHQNFLNFKETVRECIATGVVGDISVDTAVAALWASVHGLASLAATGKLQCCLPDIDMDNIFEDVLDFITIPQIEREKLKKAKQYEDKT</sequence>
<gene>
    <name evidence="6" type="ORF">SAMN05660337_0548</name>
</gene>
<dbReference type="Proteomes" id="UP000199053">
    <property type="component" value="Unassembled WGS sequence"/>
</dbReference>
<evidence type="ECO:0000256" key="4">
    <source>
        <dbReference type="PROSITE-ProRule" id="PRU00335"/>
    </source>
</evidence>
<dbReference type="OrthoDB" id="63332at2"/>
<dbReference type="Gene3D" id="1.10.357.10">
    <property type="entry name" value="Tetracycline Repressor, domain 2"/>
    <property type="match status" value="1"/>
</dbReference>
<dbReference type="SUPFAM" id="SSF48498">
    <property type="entry name" value="Tetracyclin repressor-like, C-terminal domain"/>
    <property type="match status" value="1"/>
</dbReference>
<dbReference type="InterPro" id="IPR025996">
    <property type="entry name" value="MT1864/Rv1816-like_C"/>
</dbReference>
<dbReference type="STRING" id="246191.SAMN05660337_0548"/>
<feature type="DNA-binding region" description="H-T-H motif" evidence="4">
    <location>
        <begin position="35"/>
        <end position="54"/>
    </location>
</feature>
<dbReference type="InterPro" id="IPR050109">
    <property type="entry name" value="HTH-type_TetR-like_transc_reg"/>
</dbReference>
<dbReference type="PROSITE" id="PS50977">
    <property type="entry name" value="HTH_TETR_2"/>
    <property type="match status" value="1"/>
</dbReference>
<evidence type="ECO:0000256" key="1">
    <source>
        <dbReference type="ARBA" id="ARBA00023015"/>
    </source>
</evidence>
<dbReference type="RefSeq" id="WP_092157990.1">
    <property type="nucleotide sequence ID" value="NZ_FNGA01000001.1"/>
</dbReference>
<protein>
    <submittedName>
        <fullName evidence="6">Transcriptional regulator, TetR family</fullName>
    </submittedName>
</protein>
<dbReference type="PANTHER" id="PTHR30055:SF212">
    <property type="entry name" value="TETR-FAMILY FAMILY TRANSCRIPTIONAL REGULATOR"/>
    <property type="match status" value="1"/>
</dbReference>
<dbReference type="Pfam" id="PF00440">
    <property type="entry name" value="TetR_N"/>
    <property type="match status" value="1"/>
</dbReference>
<keyword evidence="1" id="KW-0805">Transcription regulation</keyword>
<evidence type="ECO:0000313" key="7">
    <source>
        <dbReference type="Proteomes" id="UP000199053"/>
    </source>
</evidence>
<proteinExistence type="predicted"/>
<feature type="domain" description="HTH tetR-type" evidence="5">
    <location>
        <begin position="12"/>
        <end position="72"/>
    </location>
</feature>
<dbReference type="PANTHER" id="PTHR30055">
    <property type="entry name" value="HTH-TYPE TRANSCRIPTIONAL REGULATOR RUTR"/>
    <property type="match status" value="1"/>
</dbReference>
<dbReference type="AlphaFoldDB" id="A0A1G9C5A2"/>